<name>A0A1S2ND38_9BURK</name>
<dbReference type="GO" id="GO:0005886">
    <property type="term" value="C:plasma membrane"/>
    <property type="evidence" value="ECO:0007669"/>
    <property type="project" value="UniProtKB-SubCell"/>
</dbReference>
<dbReference type="CDD" id="cd16015">
    <property type="entry name" value="LTA_synthase"/>
    <property type="match status" value="1"/>
</dbReference>
<comment type="caution">
    <text evidence="8">The sequence shown here is derived from an EMBL/GenBank/DDBJ whole genome shotgun (WGS) entry which is preliminary data.</text>
</comment>
<feature type="transmembrane region" description="Helical" evidence="6">
    <location>
        <begin position="83"/>
        <end position="101"/>
    </location>
</feature>
<evidence type="ECO:0000259" key="7">
    <source>
        <dbReference type="Pfam" id="PF00884"/>
    </source>
</evidence>
<dbReference type="Proteomes" id="UP000180246">
    <property type="component" value="Unassembled WGS sequence"/>
</dbReference>
<dbReference type="EMBL" id="JRYB01000001">
    <property type="protein sequence ID" value="OIJ42978.1"/>
    <property type="molecule type" value="Genomic_DNA"/>
</dbReference>
<feature type="transmembrane region" description="Helical" evidence="6">
    <location>
        <begin position="113"/>
        <end position="135"/>
    </location>
</feature>
<evidence type="ECO:0000256" key="5">
    <source>
        <dbReference type="ARBA" id="ARBA00023136"/>
    </source>
</evidence>
<evidence type="ECO:0000256" key="2">
    <source>
        <dbReference type="ARBA" id="ARBA00022475"/>
    </source>
</evidence>
<dbReference type="InterPro" id="IPR017850">
    <property type="entry name" value="Alkaline_phosphatase_core_sf"/>
</dbReference>
<protein>
    <submittedName>
        <fullName evidence="8">Sulfatase family protein</fullName>
    </submittedName>
</protein>
<reference evidence="8 9" key="1">
    <citation type="submission" date="2014-10" db="EMBL/GenBank/DDBJ databases">
        <authorList>
            <person name="Seo M.-J."/>
            <person name="Seok Y.J."/>
            <person name="Cha I.-T."/>
        </authorList>
    </citation>
    <scope>NUCLEOTIDE SEQUENCE [LARGE SCALE GENOMIC DNA]</scope>
    <source>
        <strain evidence="8 9">NEU</strain>
    </source>
</reference>
<evidence type="ECO:0000313" key="8">
    <source>
        <dbReference type="EMBL" id="OIJ42978.1"/>
    </source>
</evidence>
<feature type="domain" description="Sulfatase N-terminal" evidence="7">
    <location>
        <begin position="311"/>
        <end position="579"/>
    </location>
</feature>
<feature type="transmembrane region" description="Helical" evidence="6">
    <location>
        <begin position="167"/>
        <end position="186"/>
    </location>
</feature>
<feature type="transmembrane region" description="Helical" evidence="6">
    <location>
        <begin position="36"/>
        <end position="63"/>
    </location>
</feature>
<evidence type="ECO:0000256" key="1">
    <source>
        <dbReference type="ARBA" id="ARBA00004651"/>
    </source>
</evidence>
<dbReference type="PANTHER" id="PTHR47371:SF3">
    <property type="entry name" value="PHOSPHOGLYCEROL TRANSFERASE I"/>
    <property type="match status" value="1"/>
</dbReference>
<sequence>MNIEKLHLPKGINGAPATTRQRAAGLARLTEWAGPFAPLVQLLCIGLLVLSAFRIALLAWQWPRVAATGIVPEILLQGVRADLILLGYFLAVPLLLAPLLAHARSARLWRRASVAWTGFALIFIVFMEVATPQFIMQYDARPNRLFIEYLGYPQEVFSTLWHGFRTALLLGCALTVVLGIALVRLLKRTATGMTLWPSRKLLLAWPILCLLVFMQIRSTTGHRPANPAMFAITGDALVNSLVINSAWSVLDAIRSMGNEAKSSEIYGDFPREQVFAEVKAAPWLRDYRFPNPELPTLHYQQAAVQRAKPLNLVIVLQESLGATFVKSLGGLPVTPELEKLKDEGWWFEQLYATGTRSVRGIEAVVAGYAPTPARSTVKLSLSQNNFYTLADGLGRQGYHTEFVYGGEAHFDNMRSFFTGNGFQNIVDIGDMKPRFVGSWGASDEDLFDKSLERLKKLHAQDKPFFSLIFTSSNHEPFEFPDGKIDLHEPNKQTVNNAVKYADYALGKFIREAKQQAYWKDTVFLIVADHDNRVYGDSLVPIKKFHIPGLILGAGVEPKRIAPIASQVDLAPTLLSLLGVSSTHPMIGRDFAKDATTPGRALIQFNDYFAYLEGSHATVLRPGQAPLAARYDAASGSFDPGSAAPSQGEVDRAMAHVMLPSLLYREQRYRPR</sequence>
<evidence type="ECO:0000256" key="3">
    <source>
        <dbReference type="ARBA" id="ARBA00022692"/>
    </source>
</evidence>
<dbReference type="Gene3D" id="3.40.720.10">
    <property type="entry name" value="Alkaline Phosphatase, subunit A"/>
    <property type="match status" value="1"/>
</dbReference>
<keyword evidence="4 6" id="KW-1133">Transmembrane helix</keyword>
<dbReference type="Gene3D" id="3.30.1120.80">
    <property type="match status" value="1"/>
</dbReference>
<comment type="subcellular location">
    <subcellularLocation>
        <location evidence="1">Cell membrane</location>
        <topology evidence="1">Multi-pass membrane protein</topology>
    </subcellularLocation>
</comment>
<keyword evidence="5 6" id="KW-0472">Membrane</keyword>
<organism evidence="8 9">
    <name type="scientific">Massilia timonae</name>
    <dbReference type="NCBI Taxonomy" id="47229"/>
    <lineage>
        <taxon>Bacteria</taxon>
        <taxon>Pseudomonadati</taxon>
        <taxon>Pseudomonadota</taxon>
        <taxon>Betaproteobacteria</taxon>
        <taxon>Burkholderiales</taxon>
        <taxon>Oxalobacteraceae</taxon>
        <taxon>Telluria group</taxon>
        <taxon>Massilia</taxon>
    </lineage>
</organism>
<dbReference type="AlphaFoldDB" id="A0A1S2ND38"/>
<evidence type="ECO:0000313" key="9">
    <source>
        <dbReference type="Proteomes" id="UP000180246"/>
    </source>
</evidence>
<dbReference type="Pfam" id="PF00884">
    <property type="entry name" value="Sulfatase"/>
    <property type="match status" value="1"/>
</dbReference>
<keyword evidence="2" id="KW-1003">Cell membrane</keyword>
<keyword evidence="3 6" id="KW-0812">Transmembrane</keyword>
<proteinExistence type="predicted"/>
<dbReference type="SUPFAM" id="SSF53649">
    <property type="entry name" value="Alkaline phosphatase-like"/>
    <property type="match status" value="1"/>
</dbReference>
<evidence type="ECO:0000256" key="4">
    <source>
        <dbReference type="ARBA" id="ARBA00022989"/>
    </source>
</evidence>
<dbReference type="PANTHER" id="PTHR47371">
    <property type="entry name" value="LIPOTEICHOIC ACID SYNTHASE"/>
    <property type="match status" value="1"/>
</dbReference>
<accession>A0A1S2ND38</accession>
<dbReference type="InterPro" id="IPR050448">
    <property type="entry name" value="OpgB/LTA_synthase_biosynth"/>
</dbReference>
<gene>
    <name evidence="8" type="ORF">LO55_2258</name>
</gene>
<dbReference type="InterPro" id="IPR000917">
    <property type="entry name" value="Sulfatase_N"/>
</dbReference>
<feature type="transmembrane region" description="Helical" evidence="6">
    <location>
        <begin position="198"/>
        <end position="216"/>
    </location>
</feature>
<evidence type="ECO:0000256" key="6">
    <source>
        <dbReference type="SAM" id="Phobius"/>
    </source>
</evidence>